<sequence>MLTACLVVALPALAHSEADDLQALLDEETAELTRERANSDYVPGIVGVYPRERLQQLGFQTVADAIALVPGLQANRDFAGLPLYFARGVPFFDSAGGFKVLVDGVTLSQENSGISGAVLNMAIQQVERIEVIRGPGSGLWGDYAFVGVINIITRRDDSLVWLGGGSKDRQHAGALLSRSGEIGRFSLGASLRRSGERGGPDQPFSAAREDLNERSRLLTLSAEFAGVELTGSAVGRDFSQAPDPRRFPTDERSAVLRLGKRWTPAEAVAARAYIERGRHHIRTPAIDYDASVWRLGGDLEWGAGLQRWLLRAQLSRNTLRQATFVPPGPPSLPLFVVDDLDQTLVSVLLQDTLALTDRFDLTLGLRADRHGDIGNQLSPRLAAVWRPAEQHTLKAQYSAGLRAPTFQYLYDTAEQPVPAVDFEQVETVDLGYIYRRAGAVGRITLFHSRFDNLRLPPPPYRPGAKAEAVGIELEWEQRLGHRLRLLSNLSWVDPEDQRTTTVAAADSVGYARWIGNLGLLGSVGDSVEWGLHWNYVGQRDLGQMDAPGYDRVDLSLGWVPRAAPRLALRASLRNAFDEDIDALYFFVNRVQRPGWDGRLFDLELEWRFD</sequence>
<evidence type="ECO:0000256" key="11">
    <source>
        <dbReference type="PROSITE-ProRule" id="PRU01360"/>
    </source>
</evidence>
<keyword evidence="16" id="KW-1185">Reference proteome</keyword>
<comment type="subcellular location">
    <subcellularLocation>
        <location evidence="1 11">Cell outer membrane</location>
        <topology evidence="1 11">Multi-pass membrane protein</topology>
    </subcellularLocation>
</comment>
<gene>
    <name evidence="15" type="ORF">IFO71_03635</name>
</gene>
<organism evidence="15 16">
    <name type="scientific">Pseudomarimonas arenosa</name>
    <dbReference type="NCBI Taxonomy" id="2774145"/>
    <lineage>
        <taxon>Bacteria</taxon>
        <taxon>Pseudomonadati</taxon>
        <taxon>Pseudomonadota</taxon>
        <taxon>Gammaproteobacteria</taxon>
        <taxon>Lysobacterales</taxon>
        <taxon>Lysobacteraceae</taxon>
        <taxon>Pseudomarimonas</taxon>
    </lineage>
</organism>
<dbReference type="InterPro" id="IPR039426">
    <property type="entry name" value="TonB-dep_rcpt-like"/>
</dbReference>
<evidence type="ECO:0000256" key="9">
    <source>
        <dbReference type="ARBA" id="ARBA00023170"/>
    </source>
</evidence>
<evidence type="ECO:0000259" key="13">
    <source>
        <dbReference type="Pfam" id="PF00593"/>
    </source>
</evidence>
<keyword evidence="7 12" id="KW-0798">TonB box</keyword>
<dbReference type="Pfam" id="PF07715">
    <property type="entry name" value="Plug"/>
    <property type="match status" value="1"/>
</dbReference>
<evidence type="ECO:0000256" key="12">
    <source>
        <dbReference type="RuleBase" id="RU003357"/>
    </source>
</evidence>
<evidence type="ECO:0000256" key="2">
    <source>
        <dbReference type="ARBA" id="ARBA00008143"/>
    </source>
</evidence>
<evidence type="ECO:0000256" key="3">
    <source>
        <dbReference type="ARBA" id="ARBA00022448"/>
    </source>
</evidence>
<dbReference type="PANTHER" id="PTHR30069:SF29">
    <property type="entry name" value="HEMOGLOBIN AND HEMOGLOBIN-HAPTOGLOBIN-BINDING PROTEIN 1-RELATED"/>
    <property type="match status" value="1"/>
</dbReference>
<evidence type="ECO:0000256" key="6">
    <source>
        <dbReference type="ARBA" id="ARBA00022729"/>
    </source>
</evidence>
<keyword evidence="5 11" id="KW-0812">Transmembrane</keyword>
<reference evidence="15 16" key="1">
    <citation type="submission" date="2020-09" db="EMBL/GenBank/DDBJ databases">
        <title>Pseudoxanthomonas sp. CAU 1598 isolated from sand of Yaerae Beach.</title>
        <authorList>
            <person name="Kim W."/>
        </authorList>
    </citation>
    <scope>NUCLEOTIDE SEQUENCE [LARGE SCALE GENOMIC DNA]</scope>
    <source>
        <strain evidence="15 16">CAU 1598</strain>
    </source>
</reference>
<evidence type="ECO:0000256" key="4">
    <source>
        <dbReference type="ARBA" id="ARBA00022452"/>
    </source>
</evidence>
<keyword evidence="6" id="KW-0732">Signal</keyword>
<dbReference type="RefSeq" id="WP_192028179.1">
    <property type="nucleotide sequence ID" value="NZ_JACYTR010000005.1"/>
</dbReference>
<dbReference type="EMBL" id="JACYTR010000005">
    <property type="protein sequence ID" value="MBD8524826.1"/>
    <property type="molecule type" value="Genomic_DNA"/>
</dbReference>
<dbReference type="InterPro" id="IPR037066">
    <property type="entry name" value="Plug_dom_sf"/>
</dbReference>
<dbReference type="AlphaFoldDB" id="A0AAW3ZKJ1"/>
<evidence type="ECO:0000256" key="1">
    <source>
        <dbReference type="ARBA" id="ARBA00004571"/>
    </source>
</evidence>
<name>A0AAW3ZKJ1_9GAMM</name>
<dbReference type="GO" id="GO:0015344">
    <property type="term" value="F:siderophore uptake transmembrane transporter activity"/>
    <property type="evidence" value="ECO:0007669"/>
    <property type="project" value="TreeGrafter"/>
</dbReference>
<evidence type="ECO:0000256" key="7">
    <source>
        <dbReference type="ARBA" id="ARBA00023077"/>
    </source>
</evidence>
<feature type="domain" description="TonB-dependent receptor plug" evidence="14">
    <location>
        <begin position="42"/>
        <end position="148"/>
    </location>
</feature>
<dbReference type="PROSITE" id="PS52016">
    <property type="entry name" value="TONB_DEPENDENT_REC_3"/>
    <property type="match status" value="1"/>
</dbReference>
<evidence type="ECO:0000313" key="15">
    <source>
        <dbReference type="EMBL" id="MBD8524826.1"/>
    </source>
</evidence>
<dbReference type="GO" id="GO:0044718">
    <property type="term" value="P:siderophore transmembrane transport"/>
    <property type="evidence" value="ECO:0007669"/>
    <property type="project" value="TreeGrafter"/>
</dbReference>
<keyword evidence="8 11" id="KW-0472">Membrane</keyword>
<dbReference type="InterPro" id="IPR036942">
    <property type="entry name" value="Beta-barrel_TonB_sf"/>
</dbReference>
<dbReference type="Gene3D" id="2.40.170.20">
    <property type="entry name" value="TonB-dependent receptor, beta-barrel domain"/>
    <property type="match status" value="1"/>
</dbReference>
<dbReference type="InterPro" id="IPR012910">
    <property type="entry name" value="Plug_dom"/>
</dbReference>
<keyword evidence="3 11" id="KW-0813">Transport</keyword>
<feature type="domain" description="TonB-dependent receptor-like beta-barrel" evidence="13">
    <location>
        <begin position="254"/>
        <end position="574"/>
    </location>
</feature>
<dbReference type="Pfam" id="PF00593">
    <property type="entry name" value="TonB_dep_Rec_b-barrel"/>
    <property type="match status" value="1"/>
</dbReference>
<keyword evidence="9 15" id="KW-0675">Receptor</keyword>
<dbReference type="SUPFAM" id="SSF56935">
    <property type="entry name" value="Porins"/>
    <property type="match status" value="1"/>
</dbReference>
<keyword evidence="4 11" id="KW-1134">Transmembrane beta strand</keyword>
<comment type="similarity">
    <text evidence="2">Belongs to the TonB-dependent receptor family. Hemoglobin/haptoglobin binding protein subfamily.</text>
</comment>
<evidence type="ECO:0000256" key="5">
    <source>
        <dbReference type="ARBA" id="ARBA00022692"/>
    </source>
</evidence>
<evidence type="ECO:0000256" key="10">
    <source>
        <dbReference type="ARBA" id="ARBA00023237"/>
    </source>
</evidence>
<dbReference type="PANTHER" id="PTHR30069">
    <property type="entry name" value="TONB-DEPENDENT OUTER MEMBRANE RECEPTOR"/>
    <property type="match status" value="1"/>
</dbReference>
<protein>
    <submittedName>
        <fullName evidence="15">TonB-dependent receptor</fullName>
    </submittedName>
</protein>
<keyword evidence="10 11" id="KW-0998">Cell outer membrane</keyword>
<dbReference type="Proteomes" id="UP000613768">
    <property type="component" value="Unassembled WGS sequence"/>
</dbReference>
<comment type="caution">
    <text evidence="15">The sequence shown here is derived from an EMBL/GenBank/DDBJ whole genome shotgun (WGS) entry which is preliminary data.</text>
</comment>
<proteinExistence type="inferred from homology"/>
<dbReference type="InterPro" id="IPR000531">
    <property type="entry name" value="Beta-barrel_TonB"/>
</dbReference>
<accession>A0AAW3ZKJ1</accession>
<evidence type="ECO:0000259" key="14">
    <source>
        <dbReference type="Pfam" id="PF07715"/>
    </source>
</evidence>
<dbReference type="GO" id="GO:0009279">
    <property type="term" value="C:cell outer membrane"/>
    <property type="evidence" value="ECO:0007669"/>
    <property type="project" value="UniProtKB-SubCell"/>
</dbReference>
<dbReference type="Gene3D" id="2.170.130.10">
    <property type="entry name" value="TonB-dependent receptor, plug domain"/>
    <property type="match status" value="1"/>
</dbReference>
<evidence type="ECO:0000256" key="8">
    <source>
        <dbReference type="ARBA" id="ARBA00023136"/>
    </source>
</evidence>
<evidence type="ECO:0000313" key="16">
    <source>
        <dbReference type="Proteomes" id="UP000613768"/>
    </source>
</evidence>